<organism evidence="3">
    <name type="scientific">Gongylonema pulchrum</name>
    <dbReference type="NCBI Taxonomy" id="637853"/>
    <lineage>
        <taxon>Eukaryota</taxon>
        <taxon>Metazoa</taxon>
        <taxon>Ecdysozoa</taxon>
        <taxon>Nematoda</taxon>
        <taxon>Chromadorea</taxon>
        <taxon>Rhabditida</taxon>
        <taxon>Spirurina</taxon>
        <taxon>Spiruromorpha</taxon>
        <taxon>Spiruroidea</taxon>
        <taxon>Gongylonematidae</taxon>
        <taxon>Gongylonema</taxon>
    </lineage>
</organism>
<evidence type="ECO:0000313" key="3">
    <source>
        <dbReference type="WBParaSite" id="GPUH_0001157201-mRNA-1"/>
    </source>
</evidence>
<proteinExistence type="predicted"/>
<dbReference type="EMBL" id="UYRT01078635">
    <property type="protein sequence ID" value="VDN18936.1"/>
    <property type="molecule type" value="Genomic_DNA"/>
</dbReference>
<evidence type="ECO:0000313" key="2">
    <source>
        <dbReference type="Proteomes" id="UP000271098"/>
    </source>
</evidence>
<dbReference type="Proteomes" id="UP000271098">
    <property type="component" value="Unassembled WGS sequence"/>
</dbReference>
<gene>
    <name evidence="1" type="ORF">GPUH_LOCUS11558</name>
</gene>
<evidence type="ECO:0000313" key="1">
    <source>
        <dbReference type="EMBL" id="VDN18936.1"/>
    </source>
</evidence>
<keyword evidence="2" id="KW-1185">Reference proteome</keyword>
<accession>A0A183DS67</accession>
<dbReference type="AlphaFoldDB" id="A0A183DS67"/>
<reference evidence="1 2" key="2">
    <citation type="submission" date="2018-11" db="EMBL/GenBank/DDBJ databases">
        <authorList>
            <consortium name="Pathogen Informatics"/>
        </authorList>
    </citation>
    <scope>NUCLEOTIDE SEQUENCE [LARGE SCALE GENOMIC DNA]</scope>
</reference>
<name>A0A183DS67_9BILA</name>
<sequence>MIPPLEPNAWAHIGHALVSFGMQQKGSRLGRRCCITRQRGPPDTLSSVFCMSFDRLSGKCSVFEKMQISSSLKSEYVAPSFVNKSKLTNEFIHVLEEDEGGRSLQYALVSEFAVNLSNVQVIDYTLACQIHKRYYTVACFCFRH</sequence>
<protein>
    <submittedName>
        <fullName evidence="1 3">Uncharacterized protein</fullName>
    </submittedName>
</protein>
<reference evidence="3" key="1">
    <citation type="submission" date="2016-06" db="UniProtKB">
        <authorList>
            <consortium name="WormBaseParasite"/>
        </authorList>
    </citation>
    <scope>IDENTIFICATION</scope>
</reference>
<dbReference type="WBParaSite" id="GPUH_0001157201-mRNA-1">
    <property type="protein sequence ID" value="GPUH_0001157201-mRNA-1"/>
    <property type="gene ID" value="GPUH_0001157201"/>
</dbReference>